<dbReference type="OMA" id="PQAYATH"/>
<feature type="region of interest" description="Disordered" evidence="1">
    <location>
        <begin position="387"/>
        <end position="423"/>
    </location>
</feature>
<sequence>MHGARGASSESSFFSVRLLLGSSLFSPRPLLSVYAPRSPRLRLVHLPTRCGKVATHRCADARPSRGANPPPGETEAHESSTCVCVDFHAQLVKNDNGVGLMTSPLCPLFISMALPPPFKAWWLCGLSYARPPPSTCRSFLSVSSSSHARALCPRRSTYSPPSSTSSAPSSTSSAPSSASASSFCFASSLSLPAIPCNFLQVSRNVDKSPQRRAPSAPWRTSSRSCAPGLSPLAISASTLLPSPSHQRLSSSCLLPSQSPLEFVRCRQASKAPADLAKSRDSHPSAGDTGCRTVSVRRLWSPGQGSSESLGAPQDGQAFCSNEGAFVENGDSEETKQGGGRAMETSQLHAWTSWQQRSLPLNLLDAVSAGSSPVCDFNQTKLFNVSPSTLSPGPSASASSVSPPRSTLRPFSSSPFSPPSPVSSVGCSPYAAMSSCAPLRTVRRSGRLDLPSPPQVEIRRVVVLDKVTRYELELEQRLHVLREREPQEDKPPSRNPDNSSTPPASTPGSLSSLSSSSPSSSLCPSPSSSPFPALSAGALSRGQREASRLSAETHALAAQLREQMPQAYATHLDHVRNVRELVRQLQDEWGVHTTLIKARSFGNTVSHGRRAVLRKSASAAFPPDAVIAAGGDGTLLEAASFMAALEESQGARAEGPPDGEADEDRALKRKSGETEAAGTGEEKSEAGRGLNSEVRKNGWSFSPDGIWLWGFNTDPVRSEGKLCVAYRPPKFRPRCDNEALLQREGEPTPHAVPEGRNARKTGRETQSGDFCTTGSSSPSRCDGEKTEEEPTPHSQVSQPSSESSAPVAEATAPQRETSFSSNAATACVSPVLSPIDGEHCVQVPTFHPRFITPRRPSPSSTSSSSSSTSSSSSSTSSVSWSSTSSGSAPSGDVSEERDAETRSRASRDYVRAVLRYVMDGEGVAICRQRIRVELEYLRAQEADILQRVEQRRREHAGLTSLLPLARVDSAAVSERLSAPAGGGALQRGDAAETGDARQVERRVLGVSALNDVFIGECDSSRTCYAEVKIDQDTPRRYKSSGFLVATGTGSSAWSFNMSKTRTEQVKAVAEELRRSLNLPFDSDAVDWEAVRERINQQLLFHPSMPVMRFFVREPIENSIFSCKGCAGIARRVEVLALSPDAMVAIDGLVSFPLPVGVKLILHISPFDALWTVK</sequence>
<feature type="compositionally biased region" description="Low complexity" evidence="1">
    <location>
        <begin position="498"/>
        <end position="539"/>
    </location>
</feature>
<proteinExistence type="predicted"/>
<feature type="region of interest" description="Disordered" evidence="1">
    <location>
        <begin position="480"/>
        <end position="551"/>
    </location>
</feature>
<organism evidence="2 3">
    <name type="scientific">Toxoplasma gondii (strain ATCC 50861 / VEG)</name>
    <dbReference type="NCBI Taxonomy" id="432359"/>
    <lineage>
        <taxon>Eukaryota</taxon>
        <taxon>Sar</taxon>
        <taxon>Alveolata</taxon>
        <taxon>Apicomplexa</taxon>
        <taxon>Conoidasida</taxon>
        <taxon>Coccidia</taxon>
        <taxon>Eucoccidiorida</taxon>
        <taxon>Eimeriorina</taxon>
        <taxon>Sarcocystidae</taxon>
        <taxon>Toxoplasma</taxon>
    </lineage>
</organism>
<dbReference type="PANTHER" id="PTHR13158:SF5">
    <property type="entry name" value="NAD KINASE 2, MITOCHONDRIAL"/>
    <property type="match status" value="1"/>
</dbReference>
<dbReference type="PaxDb" id="5811-TGME49_092300"/>
<feature type="region of interest" description="Disordered" evidence="1">
    <location>
        <begin position="848"/>
        <end position="904"/>
    </location>
</feature>
<feature type="compositionally biased region" description="Low complexity" evidence="1">
    <location>
        <begin position="793"/>
        <end position="808"/>
    </location>
</feature>
<dbReference type="OrthoDB" id="332640at2759"/>
<gene>
    <name evidence="2" type="ORF">TGVEG_292300</name>
</gene>
<feature type="region of interest" description="Disordered" evidence="1">
    <location>
        <begin position="272"/>
        <end position="292"/>
    </location>
</feature>
<feature type="compositionally biased region" description="Low complexity" evidence="1">
    <location>
        <begin position="159"/>
        <end position="174"/>
    </location>
</feature>
<feature type="compositionally biased region" description="Basic and acidic residues" evidence="1">
    <location>
        <begin position="780"/>
        <end position="790"/>
    </location>
</feature>
<feature type="compositionally biased region" description="Polar residues" evidence="1">
    <location>
        <begin position="763"/>
        <end position="778"/>
    </location>
</feature>
<dbReference type="eggNOG" id="KOG4180">
    <property type="taxonomic scope" value="Eukaryota"/>
</dbReference>
<name>V4ZJF9_TOXGV</name>
<feature type="region of interest" description="Disordered" evidence="1">
    <location>
        <begin position="739"/>
        <end position="821"/>
    </location>
</feature>
<feature type="compositionally biased region" description="Basic and acidic residues" evidence="1">
    <location>
        <begin position="893"/>
        <end position="904"/>
    </location>
</feature>
<dbReference type="PANTHER" id="PTHR13158">
    <property type="match status" value="1"/>
</dbReference>
<feature type="compositionally biased region" description="Low complexity" evidence="1">
    <location>
        <begin position="856"/>
        <end position="889"/>
    </location>
</feature>
<dbReference type="GO" id="GO:0019674">
    <property type="term" value="P:NAD+ metabolic process"/>
    <property type="evidence" value="ECO:0007669"/>
    <property type="project" value="InterPro"/>
</dbReference>
<reference evidence="2" key="1">
    <citation type="submission" date="2007-03" db="EMBL/GenBank/DDBJ databases">
        <authorList>
            <person name="Paulsen I."/>
        </authorList>
    </citation>
    <scope>NUCLEOTIDE SEQUENCE</scope>
    <source>
        <strain evidence="2">VEG</strain>
    </source>
</reference>
<keyword evidence="3" id="KW-1185">Reference proteome</keyword>
<dbReference type="EMBL" id="AAYL02000084">
    <property type="protein sequence ID" value="ESS33961.1"/>
    <property type="molecule type" value="Genomic_DNA"/>
</dbReference>
<dbReference type="STRING" id="432359.V4ZJF9"/>
<dbReference type="GO" id="GO:0005739">
    <property type="term" value="C:mitochondrion"/>
    <property type="evidence" value="ECO:0007669"/>
    <property type="project" value="TreeGrafter"/>
</dbReference>
<protein>
    <submittedName>
        <fullName evidence="2">DNA-directed RNA polymerase III RPC8</fullName>
    </submittedName>
</protein>
<feature type="compositionally biased region" description="Basic and acidic residues" evidence="1">
    <location>
        <begin position="480"/>
        <end position="491"/>
    </location>
</feature>
<dbReference type="GO" id="GO:0003951">
    <property type="term" value="F:NAD+ kinase activity"/>
    <property type="evidence" value="ECO:0007669"/>
    <property type="project" value="InterPro"/>
</dbReference>
<keyword evidence="2" id="KW-0240">DNA-directed RNA polymerase</keyword>
<dbReference type="eggNOG" id="KOG3297">
    <property type="taxonomic scope" value="Eukaryota"/>
</dbReference>
<evidence type="ECO:0000313" key="3">
    <source>
        <dbReference type="Proteomes" id="UP000002226"/>
    </source>
</evidence>
<comment type="caution">
    <text evidence="2">The sequence shown here is derived from an EMBL/GenBank/DDBJ whole genome shotgun (WGS) entry which is preliminary data.</text>
</comment>
<dbReference type="SUPFAM" id="SSF111331">
    <property type="entry name" value="NAD kinase/diacylglycerol kinase-like"/>
    <property type="match status" value="2"/>
</dbReference>
<feature type="region of interest" description="Disordered" evidence="1">
    <location>
        <begin position="153"/>
        <end position="174"/>
    </location>
</feature>
<dbReference type="VEuPathDB" id="ToxoDB:TGVEG_292300"/>
<feature type="compositionally biased region" description="Basic and acidic residues" evidence="1">
    <location>
        <begin position="663"/>
        <end position="672"/>
    </location>
</feature>
<feature type="compositionally biased region" description="Low complexity" evidence="1">
    <location>
        <begin position="387"/>
        <end position="414"/>
    </location>
</feature>
<dbReference type="Proteomes" id="UP000002226">
    <property type="component" value="Unassembled WGS sequence"/>
</dbReference>
<feature type="region of interest" description="Disordered" evidence="1">
    <location>
        <begin position="646"/>
        <end position="695"/>
    </location>
</feature>
<evidence type="ECO:0000256" key="1">
    <source>
        <dbReference type="SAM" id="MobiDB-lite"/>
    </source>
</evidence>
<accession>V4ZJF9</accession>
<dbReference type="AlphaFoldDB" id="V4ZJF9"/>
<dbReference type="InterPro" id="IPR016064">
    <property type="entry name" value="NAD/diacylglycerol_kinase_sf"/>
</dbReference>
<dbReference type="InterPro" id="IPR017437">
    <property type="entry name" value="ATP-NAD_kinase_PpnK-typ_C"/>
</dbReference>
<evidence type="ECO:0000313" key="2">
    <source>
        <dbReference type="EMBL" id="ESS33961.1"/>
    </source>
</evidence>
<dbReference type="Gene3D" id="2.60.200.30">
    <property type="entry name" value="Probable inorganic polyphosphate/atp-NAD kinase, domain 2"/>
    <property type="match status" value="1"/>
</dbReference>
<keyword evidence="2" id="KW-0804">Transcription</keyword>
<dbReference type="GO" id="GO:0000428">
    <property type="term" value="C:DNA-directed RNA polymerase complex"/>
    <property type="evidence" value="ECO:0007669"/>
    <property type="project" value="UniProtKB-KW"/>
</dbReference>